<evidence type="ECO:0000256" key="1">
    <source>
        <dbReference type="SAM" id="Phobius"/>
    </source>
</evidence>
<organism evidence="2 3">
    <name type="scientific">Acrocarpospora macrocephala</name>
    <dbReference type="NCBI Taxonomy" id="150177"/>
    <lineage>
        <taxon>Bacteria</taxon>
        <taxon>Bacillati</taxon>
        <taxon>Actinomycetota</taxon>
        <taxon>Actinomycetes</taxon>
        <taxon>Streptosporangiales</taxon>
        <taxon>Streptosporangiaceae</taxon>
        <taxon>Acrocarpospora</taxon>
    </lineage>
</organism>
<keyword evidence="1" id="KW-1133">Transmembrane helix</keyword>
<dbReference type="Proteomes" id="UP000331127">
    <property type="component" value="Unassembled WGS sequence"/>
</dbReference>
<sequence>MEAFLSTHPVLWAIVLVVGSLAGVVRSWLAYRIIVRREEEHTRRVALAVMRTNGPHRAAVVRAAGQLAPVVTRRRP</sequence>
<gene>
    <name evidence="2" type="ORF">Amac_062210</name>
</gene>
<keyword evidence="1" id="KW-0472">Membrane</keyword>
<dbReference type="EMBL" id="BLAE01000037">
    <property type="protein sequence ID" value="GES12624.1"/>
    <property type="molecule type" value="Genomic_DNA"/>
</dbReference>
<comment type="caution">
    <text evidence="2">The sequence shown here is derived from an EMBL/GenBank/DDBJ whole genome shotgun (WGS) entry which is preliminary data.</text>
</comment>
<name>A0A5M3WUR5_9ACTN</name>
<feature type="transmembrane region" description="Helical" evidence="1">
    <location>
        <begin position="12"/>
        <end position="34"/>
    </location>
</feature>
<keyword evidence="3" id="KW-1185">Reference proteome</keyword>
<dbReference type="RefSeq" id="WP_155357925.1">
    <property type="nucleotide sequence ID" value="NZ_BAAAHL010000071.1"/>
</dbReference>
<evidence type="ECO:0000313" key="2">
    <source>
        <dbReference type="EMBL" id="GES12624.1"/>
    </source>
</evidence>
<dbReference type="OrthoDB" id="10004956at2"/>
<protein>
    <submittedName>
        <fullName evidence="2">Uncharacterized protein</fullName>
    </submittedName>
</protein>
<dbReference type="AlphaFoldDB" id="A0A5M3WUR5"/>
<evidence type="ECO:0000313" key="3">
    <source>
        <dbReference type="Proteomes" id="UP000331127"/>
    </source>
</evidence>
<proteinExistence type="predicted"/>
<keyword evidence="1" id="KW-0812">Transmembrane</keyword>
<reference evidence="2 3" key="1">
    <citation type="submission" date="2019-10" db="EMBL/GenBank/DDBJ databases">
        <title>Whole genome shotgun sequence of Acrocarpospora macrocephala NBRC 16266.</title>
        <authorList>
            <person name="Ichikawa N."/>
            <person name="Kimura A."/>
            <person name="Kitahashi Y."/>
            <person name="Komaki H."/>
            <person name="Oguchi A."/>
        </authorList>
    </citation>
    <scope>NUCLEOTIDE SEQUENCE [LARGE SCALE GENOMIC DNA]</scope>
    <source>
        <strain evidence="2 3">NBRC 16266</strain>
    </source>
</reference>
<accession>A0A5M3WUR5</accession>